<name>A0A857D6Y4_MICAE</name>
<dbReference type="RefSeq" id="WP_158201257.1">
    <property type="nucleotide sequence ID" value="NZ_CP046973.1"/>
</dbReference>
<reference evidence="1 2" key="1">
    <citation type="submission" date="2019-12" db="EMBL/GenBank/DDBJ databases">
        <title>Complete genome sequence of Microcystis aeruginosa strain FD4.</title>
        <authorList>
            <person name="Urakawa H."/>
        </authorList>
    </citation>
    <scope>NUCLEOTIDE SEQUENCE [LARGE SCALE GENOMIC DNA]</scope>
    <source>
        <strain evidence="1 2">FD4</strain>
    </source>
</reference>
<evidence type="ECO:0000313" key="2">
    <source>
        <dbReference type="Proteomes" id="UP000438345"/>
    </source>
</evidence>
<dbReference type="AlphaFoldDB" id="A0A857D6Y4"/>
<evidence type="ECO:0000313" key="1">
    <source>
        <dbReference type="EMBL" id="QGZ91401.1"/>
    </source>
</evidence>
<gene>
    <name evidence="1" type="ORF">GQR42_19675</name>
</gene>
<proteinExistence type="predicted"/>
<organism evidence="1 2">
    <name type="scientific">Microcystis aeruginosa FD4</name>
    <dbReference type="NCBI Taxonomy" id="2686288"/>
    <lineage>
        <taxon>Bacteria</taxon>
        <taxon>Bacillati</taxon>
        <taxon>Cyanobacteriota</taxon>
        <taxon>Cyanophyceae</taxon>
        <taxon>Oscillatoriophycideae</taxon>
        <taxon>Chroococcales</taxon>
        <taxon>Microcystaceae</taxon>
        <taxon>Microcystis</taxon>
    </lineage>
</organism>
<protein>
    <submittedName>
        <fullName evidence="1">Uncharacterized protein</fullName>
    </submittedName>
</protein>
<dbReference type="EMBL" id="CP046973">
    <property type="protein sequence ID" value="QGZ91401.1"/>
    <property type="molecule type" value="Genomic_DNA"/>
</dbReference>
<sequence length="83" mass="9409">MASIRAWMSVMDLEIWYYLRDLRFDDVPLAGGLVLLHSDGLAGMLFLSKSLKCRMNAPLHFSTRYSPLREMKSDQNISNGASV</sequence>
<accession>A0A857D6Y4</accession>
<dbReference type="Proteomes" id="UP000438345">
    <property type="component" value="Chromosome"/>
</dbReference>